<dbReference type="eggNOG" id="arCOG01961">
    <property type="taxonomic scope" value="Archaea"/>
</dbReference>
<feature type="transmembrane region" description="Helical" evidence="12">
    <location>
        <begin position="228"/>
        <end position="261"/>
    </location>
</feature>
<dbReference type="GO" id="GO:0015385">
    <property type="term" value="F:sodium:proton antiporter activity"/>
    <property type="evidence" value="ECO:0007669"/>
    <property type="project" value="InterPro"/>
</dbReference>
<dbReference type="GO" id="GO:0005886">
    <property type="term" value="C:plasma membrane"/>
    <property type="evidence" value="ECO:0007669"/>
    <property type="project" value="UniProtKB-SubCell"/>
</dbReference>
<evidence type="ECO:0000256" key="4">
    <source>
        <dbReference type="ARBA" id="ARBA00022475"/>
    </source>
</evidence>
<comment type="subcellular location">
    <subcellularLocation>
        <location evidence="1">Cell membrane</location>
        <topology evidence="1">Multi-pass membrane protein</topology>
    </subcellularLocation>
</comment>
<sequence>MATSGIEQQLIDLLTVFLIAGGVGALLAKIGRVPYTIALLLAGFAASIVGLGIDITLTHDIILLVVLPPLLFEGAATTDIDEFRANFPVMAVMATVGLALSIIIVGVVSTRLLGYTLLMGLLFGTIILPTDPVSVLSLFKQVGAPERLSVLVEGESLMNDGISVVIFSALLALVEAGESAADLATLSGVTDLVSGIIVSAGGGAVVGLACGYLIYRVMANLDEHMTEIVLTVVLAYGAFLVAEHYLHVSGVIATVAAGLLIGNRGREYAMSPQTKTAVFNTWETAAYVVNTFIFVLLGVKTPIRQILAEIEVLIPAIVLVLAARAIAVYPLTGIVNRLSNANVSRKYQHVLVWGGLHGSIPIALVLGLPESVGPRQQMRVLVFGIAAFSLVVQGLSMKWFLRTVGVRTSGEEQKLYSLLLTRAKAVDEALDEAERLHDRNLIRTDVYERFQREYGREKKELNHVIRALLEAEPSLLKQELLQGEARILQAEESAITEAELSGQLSRDLTEDLIAEVREKEARVERGETTVTSDVEHEGYREFWRERAEEFGLTVGDEVLGESEKEEITHDPEMDLPSMKGDERTPSTDDERDDSNAEGRGTGSE</sequence>
<dbReference type="Proteomes" id="UP000011513">
    <property type="component" value="Unassembled WGS sequence"/>
</dbReference>
<feature type="transmembrane region" description="Helical" evidence="12">
    <location>
        <begin position="281"/>
        <end position="299"/>
    </location>
</feature>
<proteinExistence type="predicted"/>
<evidence type="ECO:0000256" key="1">
    <source>
        <dbReference type="ARBA" id="ARBA00004651"/>
    </source>
</evidence>
<keyword evidence="15" id="KW-1185">Reference proteome</keyword>
<dbReference type="PATRIC" id="fig|1227487.5.peg.3393"/>
<evidence type="ECO:0000256" key="6">
    <source>
        <dbReference type="ARBA" id="ARBA00022989"/>
    </source>
</evidence>
<feature type="transmembrane region" description="Helical" evidence="12">
    <location>
        <begin position="87"/>
        <end position="108"/>
    </location>
</feature>
<keyword evidence="9 12" id="KW-0472">Membrane</keyword>
<keyword evidence="6 12" id="KW-1133">Transmembrane helix</keyword>
<evidence type="ECO:0000256" key="10">
    <source>
        <dbReference type="ARBA" id="ARBA00023201"/>
    </source>
</evidence>
<feature type="transmembrane region" description="Helical" evidence="12">
    <location>
        <begin position="6"/>
        <end position="28"/>
    </location>
</feature>
<evidence type="ECO:0000256" key="12">
    <source>
        <dbReference type="SAM" id="Phobius"/>
    </source>
</evidence>
<dbReference type="GO" id="GO:0098719">
    <property type="term" value="P:sodium ion import across plasma membrane"/>
    <property type="evidence" value="ECO:0007669"/>
    <property type="project" value="TreeGrafter"/>
</dbReference>
<evidence type="ECO:0000256" key="2">
    <source>
        <dbReference type="ARBA" id="ARBA00022448"/>
    </source>
</evidence>
<keyword evidence="10" id="KW-0739">Sodium transport</keyword>
<dbReference type="EMBL" id="AOIV01000041">
    <property type="protein sequence ID" value="ELZ27092.1"/>
    <property type="molecule type" value="Genomic_DNA"/>
</dbReference>
<evidence type="ECO:0000256" key="3">
    <source>
        <dbReference type="ARBA" id="ARBA00022449"/>
    </source>
</evidence>
<evidence type="ECO:0000313" key="14">
    <source>
        <dbReference type="EMBL" id="ELZ27092.1"/>
    </source>
</evidence>
<keyword evidence="5 12" id="KW-0812">Transmembrane</keyword>
<organism evidence="14 15">
    <name type="scientific">Halogeometricum pallidum JCM 14848</name>
    <dbReference type="NCBI Taxonomy" id="1227487"/>
    <lineage>
        <taxon>Archaea</taxon>
        <taxon>Methanobacteriati</taxon>
        <taxon>Methanobacteriota</taxon>
        <taxon>Stenosarchaea group</taxon>
        <taxon>Halobacteria</taxon>
        <taxon>Halobacteriales</taxon>
        <taxon>Haloferacaceae</taxon>
        <taxon>Halogeometricum</taxon>
    </lineage>
</organism>
<dbReference type="PANTHER" id="PTHR10110">
    <property type="entry name" value="SODIUM/HYDROGEN EXCHANGER"/>
    <property type="match status" value="1"/>
</dbReference>
<comment type="caution">
    <text evidence="14">The sequence shown here is derived from an EMBL/GenBank/DDBJ whole genome shotgun (WGS) entry which is preliminary data.</text>
</comment>
<reference evidence="14 15" key="1">
    <citation type="journal article" date="2014" name="PLoS Genet.">
        <title>Phylogenetically driven sequencing of extremely halophilic archaea reveals strategies for static and dynamic osmo-response.</title>
        <authorList>
            <person name="Becker E.A."/>
            <person name="Seitzer P.M."/>
            <person name="Tritt A."/>
            <person name="Larsen D."/>
            <person name="Krusor M."/>
            <person name="Yao A.I."/>
            <person name="Wu D."/>
            <person name="Madern D."/>
            <person name="Eisen J.A."/>
            <person name="Darling A.E."/>
            <person name="Facciotti M.T."/>
        </authorList>
    </citation>
    <scope>NUCLEOTIDE SEQUENCE [LARGE SCALE GENOMIC DNA]</scope>
    <source>
        <strain evidence="14 15">JCM 14848</strain>
    </source>
</reference>
<dbReference type="PANTHER" id="PTHR10110:SF195">
    <property type="entry name" value="NA(+)_H(+) ANTIPORTER NHAS2"/>
    <property type="match status" value="1"/>
</dbReference>
<gene>
    <name evidence="14" type="ORF">C474_17129</name>
</gene>
<dbReference type="GO" id="GO:0051453">
    <property type="term" value="P:regulation of intracellular pH"/>
    <property type="evidence" value="ECO:0007669"/>
    <property type="project" value="TreeGrafter"/>
</dbReference>
<keyword evidence="3" id="KW-0050">Antiport</keyword>
<feature type="compositionally biased region" description="Basic and acidic residues" evidence="11">
    <location>
        <begin position="579"/>
        <end position="596"/>
    </location>
</feature>
<keyword evidence="2" id="KW-0813">Transport</keyword>
<dbReference type="AlphaFoldDB" id="M0CXD6"/>
<accession>M0CXD6</accession>
<evidence type="ECO:0000256" key="9">
    <source>
        <dbReference type="ARBA" id="ARBA00023136"/>
    </source>
</evidence>
<dbReference type="InParanoid" id="M0CXD6"/>
<dbReference type="Gene3D" id="6.10.140.1330">
    <property type="match status" value="1"/>
</dbReference>
<evidence type="ECO:0000256" key="5">
    <source>
        <dbReference type="ARBA" id="ARBA00022692"/>
    </source>
</evidence>
<feature type="transmembrane region" description="Helical" evidence="12">
    <location>
        <begin position="35"/>
        <end position="55"/>
    </location>
</feature>
<keyword evidence="8" id="KW-0406">Ion transport</keyword>
<name>M0CXD6_HALPD</name>
<dbReference type="RefSeq" id="WP_008388959.1">
    <property type="nucleotide sequence ID" value="NZ_AOIV01000041.1"/>
</dbReference>
<feature type="transmembrane region" description="Helical" evidence="12">
    <location>
        <begin position="114"/>
        <end position="136"/>
    </location>
</feature>
<evidence type="ECO:0000259" key="13">
    <source>
        <dbReference type="Pfam" id="PF00999"/>
    </source>
</evidence>
<evidence type="ECO:0000256" key="11">
    <source>
        <dbReference type="SAM" id="MobiDB-lite"/>
    </source>
</evidence>
<protein>
    <submittedName>
        <fullName evidence="14">Na+ antiporter</fullName>
    </submittedName>
</protein>
<dbReference type="InterPro" id="IPR006153">
    <property type="entry name" value="Cation/H_exchanger_TM"/>
</dbReference>
<feature type="transmembrane region" description="Helical" evidence="12">
    <location>
        <begin position="350"/>
        <end position="368"/>
    </location>
</feature>
<evidence type="ECO:0000256" key="7">
    <source>
        <dbReference type="ARBA" id="ARBA00023053"/>
    </source>
</evidence>
<dbReference type="InterPro" id="IPR018422">
    <property type="entry name" value="Cation/H_exchanger_CPA1"/>
</dbReference>
<feature type="domain" description="Cation/H+ exchanger transmembrane" evidence="13">
    <location>
        <begin position="23"/>
        <end position="402"/>
    </location>
</feature>
<feature type="transmembrane region" description="Helical" evidence="12">
    <location>
        <begin position="306"/>
        <end position="330"/>
    </location>
</feature>
<keyword evidence="7" id="KW-0915">Sodium</keyword>
<feature type="transmembrane region" description="Helical" evidence="12">
    <location>
        <begin position="380"/>
        <end position="401"/>
    </location>
</feature>
<keyword evidence="4" id="KW-1003">Cell membrane</keyword>
<feature type="compositionally biased region" description="Basic and acidic residues" evidence="11">
    <location>
        <begin position="561"/>
        <end position="572"/>
    </location>
</feature>
<dbReference type="GO" id="GO:0015386">
    <property type="term" value="F:potassium:proton antiporter activity"/>
    <property type="evidence" value="ECO:0007669"/>
    <property type="project" value="TreeGrafter"/>
</dbReference>
<feature type="region of interest" description="Disordered" evidence="11">
    <location>
        <begin position="554"/>
        <end position="604"/>
    </location>
</feature>
<feature type="transmembrane region" description="Helical" evidence="12">
    <location>
        <begin position="194"/>
        <end position="216"/>
    </location>
</feature>
<evidence type="ECO:0000313" key="15">
    <source>
        <dbReference type="Proteomes" id="UP000011513"/>
    </source>
</evidence>
<dbReference type="OrthoDB" id="11709at2157"/>
<evidence type="ECO:0000256" key="8">
    <source>
        <dbReference type="ARBA" id="ARBA00023065"/>
    </source>
</evidence>
<dbReference type="Pfam" id="PF00999">
    <property type="entry name" value="Na_H_Exchanger"/>
    <property type="match status" value="1"/>
</dbReference>